<dbReference type="EMBL" id="JADGMS010000004">
    <property type="protein sequence ID" value="KAF9684241.1"/>
    <property type="molecule type" value="Genomic_DNA"/>
</dbReference>
<organism evidence="1 2">
    <name type="scientific">Salix dunnii</name>
    <dbReference type="NCBI Taxonomy" id="1413687"/>
    <lineage>
        <taxon>Eukaryota</taxon>
        <taxon>Viridiplantae</taxon>
        <taxon>Streptophyta</taxon>
        <taxon>Embryophyta</taxon>
        <taxon>Tracheophyta</taxon>
        <taxon>Spermatophyta</taxon>
        <taxon>Magnoliopsida</taxon>
        <taxon>eudicotyledons</taxon>
        <taxon>Gunneridae</taxon>
        <taxon>Pentapetalae</taxon>
        <taxon>rosids</taxon>
        <taxon>fabids</taxon>
        <taxon>Malpighiales</taxon>
        <taxon>Salicaceae</taxon>
        <taxon>Saliceae</taxon>
        <taxon>Salix</taxon>
    </lineage>
</organism>
<reference evidence="1 2" key="1">
    <citation type="submission" date="2020-10" db="EMBL/GenBank/DDBJ databases">
        <title>Plant Genome Project.</title>
        <authorList>
            <person name="Zhang R.-G."/>
        </authorList>
    </citation>
    <scope>NUCLEOTIDE SEQUENCE [LARGE SCALE GENOMIC DNA]</scope>
    <source>
        <strain evidence="1">FAFU-HL-1</strain>
        <tissue evidence="1">Leaf</tissue>
    </source>
</reference>
<protein>
    <submittedName>
        <fullName evidence="1">Uncharacterized protein</fullName>
    </submittedName>
</protein>
<gene>
    <name evidence="1" type="ORF">SADUNF_Sadunf04G0097400</name>
</gene>
<evidence type="ECO:0000313" key="1">
    <source>
        <dbReference type="EMBL" id="KAF9684241.1"/>
    </source>
</evidence>
<dbReference type="Proteomes" id="UP000657918">
    <property type="component" value="Chromosome 4"/>
</dbReference>
<name>A0A835KE31_9ROSI</name>
<dbReference type="AlphaFoldDB" id="A0A835KE31"/>
<comment type="caution">
    <text evidence="1">The sequence shown here is derived from an EMBL/GenBank/DDBJ whole genome shotgun (WGS) entry which is preliminary data.</text>
</comment>
<keyword evidence="2" id="KW-1185">Reference proteome</keyword>
<proteinExistence type="predicted"/>
<evidence type="ECO:0000313" key="2">
    <source>
        <dbReference type="Proteomes" id="UP000657918"/>
    </source>
</evidence>
<accession>A0A835KE31</accession>
<sequence>MTMRIPERFANIFEDELSGVSDPTGRAWEIGLTASGWMRTGKSLPNIIQLYGGLSNLSVHIFVPVRFHIEEVDQLVVTKSIVTDVSGDGARIQEKA</sequence>